<evidence type="ECO:0000313" key="3">
    <source>
        <dbReference type="Proteomes" id="UP000011115"/>
    </source>
</evidence>
<dbReference type="HOGENOM" id="CLU_2188639_0_0_1"/>
<dbReference type="EnsemblPlants" id="PGSC0003DMT400089426">
    <property type="protein sequence ID" value="PGSC0003DMT400089426"/>
    <property type="gene ID" value="PGSC0003DMG400038997"/>
</dbReference>
<organism evidence="2 3">
    <name type="scientific">Solanum tuberosum</name>
    <name type="common">Potato</name>
    <dbReference type="NCBI Taxonomy" id="4113"/>
    <lineage>
        <taxon>Eukaryota</taxon>
        <taxon>Viridiplantae</taxon>
        <taxon>Streptophyta</taxon>
        <taxon>Embryophyta</taxon>
        <taxon>Tracheophyta</taxon>
        <taxon>Spermatophyta</taxon>
        <taxon>Magnoliopsida</taxon>
        <taxon>eudicotyledons</taxon>
        <taxon>Gunneridae</taxon>
        <taxon>Pentapetalae</taxon>
        <taxon>asterids</taxon>
        <taxon>lamiids</taxon>
        <taxon>Solanales</taxon>
        <taxon>Solanaceae</taxon>
        <taxon>Solanoideae</taxon>
        <taxon>Solaneae</taxon>
        <taxon>Solanum</taxon>
    </lineage>
</organism>
<keyword evidence="3" id="KW-1185">Reference proteome</keyword>
<proteinExistence type="predicted"/>
<protein>
    <submittedName>
        <fullName evidence="2">Uncharacterized protein</fullName>
    </submittedName>
</protein>
<dbReference type="InParanoid" id="M1DI50"/>
<dbReference type="Gramene" id="PGSC0003DMT400089426">
    <property type="protein sequence ID" value="PGSC0003DMT400089426"/>
    <property type="gene ID" value="PGSC0003DMG400038997"/>
</dbReference>
<feature type="region of interest" description="Disordered" evidence="1">
    <location>
        <begin position="79"/>
        <end position="109"/>
    </location>
</feature>
<evidence type="ECO:0000256" key="1">
    <source>
        <dbReference type="SAM" id="MobiDB-lite"/>
    </source>
</evidence>
<reference evidence="2" key="2">
    <citation type="submission" date="2015-06" db="UniProtKB">
        <authorList>
            <consortium name="EnsemblPlants"/>
        </authorList>
    </citation>
    <scope>IDENTIFICATION</scope>
    <source>
        <strain evidence="2">DM1-3 516 R44</strain>
    </source>
</reference>
<dbReference type="AlphaFoldDB" id="M1DI50"/>
<accession>M1DI50</accession>
<evidence type="ECO:0000313" key="2">
    <source>
        <dbReference type="EnsemblPlants" id="PGSC0003DMT400089426"/>
    </source>
</evidence>
<dbReference type="PaxDb" id="4113-PGSC0003DMT400089426"/>
<feature type="compositionally biased region" description="Polar residues" evidence="1">
    <location>
        <begin position="100"/>
        <end position="109"/>
    </location>
</feature>
<name>M1DI50_SOLTU</name>
<reference evidence="3" key="1">
    <citation type="journal article" date="2011" name="Nature">
        <title>Genome sequence and analysis of the tuber crop potato.</title>
        <authorList>
            <consortium name="The Potato Genome Sequencing Consortium"/>
        </authorList>
    </citation>
    <scope>NUCLEOTIDE SEQUENCE [LARGE SCALE GENOMIC DNA]</scope>
    <source>
        <strain evidence="3">cv. DM1-3 516 R44</strain>
    </source>
</reference>
<dbReference type="Proteomes" id="UP000011115">
    <property type="component" value="Unassembled WGS sequence"/>
</dbReference>
<sequence length="109" mass="11235">MQDARVGLLPPRQGCCGGIMQFSGLKKSCGASSTMSAIASKTAVGIFTGHADPVTFEAHEIDQMIATNLVVETKAKENIGDQNDNAPGTIVLLQKDTPGTDAQTDGATA</sequence>